<keyword evidence="9" id="KW-0560">Oxidoreductase</keyword>
<evidence type="ECO:0000313" key="14">
    <source>
        <dbReference type="EMBL" id="JAS35317.1"/>
    </source>
</evidence>
<dbReference type="GO" id="GO:0005789">
    <property type="term" value="C:endoplasmic reticulum membrane"/>
    <property type="evidence" value="ECO:0007669"/>
    <property type="project" value="UniProtKB-SubCell"/>
</dbReference>
<proteinExistence type="inferred from homology"/>
<sequence>MAIIFDSLLYDLIAILACMLIYLVSSLKSYFNYFKDRGIPYIKHSTQWEAFKGQWLGKLGFVEIYQTMYDELKGHRFGGFFEMDKKAILIRDPELVERVMVKDFNHFYNRGLPVDLEKDPLNANLFNLEGSEWRNMRLKISPTFTTGKLKGMLEQLCACGDKLIKHIGEVSAAGQPVHSKPIISSFSFEVIASIAFGLQLDKDSEANKAFGTVVKKVFSPSTTQFFRIFLVMFFPRVARILGVKQFPKDVEDLVFFLTQNTLQYRRDNNVSRNDFLQLLMNIQKQELEGTQKDSVEESPDDDVIQQMQHATKGDDVKNKSKSRKTALDIVIGIYLL</sequence>
<keyword evidence="11" id="KW-0503">Monooxygenase</keyword>
<dbReference type="InterPro" id="IPR050476">
    <property type="entry name" value="Insect_CytP450_Detox"/>
</dbReference>
<evidence type="ECO:0000256" key="3">
    <source>
        <dbReference type="ARBA" id="ARBA00004406"/>
    </source>
</evidence>
<gene>
    <name evidence="14" type="ORF">g.37436</name>
</gene>
<dbReference type="GO" id="GO:0016705">
    <property type="term" value="F:oxidoreductase activity, acting on paired donors, with incorporation or reduction of molecular oxygen"/>
    <property type="evidence" value="ECO:0007669"/>
    <property type="project" value="InterPro"/>
</dbReference>
<dbReference type="AlphaFoldDB" id="A0A1B6EBP2"/>
<evidence type="ECO:0008006" key="15">
    <source>
        <dbReference type="Google" id="ProtNLM"/>
    </source>
</evidence>
<accession>A0A1B6EBP2</accession>
<keyword evidence="5" id="KW-0349">Heme</keyword>
<keyword evidence="8" id="KW-0492">Microsome</keyword>
<evidence type="ECO:0000256" key="13">
    <source>
        <dbReference type="SAM" id="Phobius"/>
    </source>
</evidence>
<name>A0A1B6EBP2_9HEMI</name>
<evidence type="ECO:0000256" key="7">
    <source>
        <dbReference type="ARBA" id="ARBA00022824"/>
    </source>
</evidence>
<evidence type="ECO:0000256" key="12">
    <source>
        <dbReference type="ARBA" id="ARBA00023136"/>
    </source>
</evidence>
<dbReference type="PANTHER" id="PTHR24292:SF54">
    <property type="entry name" value="CYP9F3-RELATED"/>
    <property type="match status" value="1"/>
</dbReference>
<dbReference type="SUPFAM" id="SSF48264">
    <property type="entry name" value="Cytochrome P450"/>
    <property type="match status" value="1"/>
</dbReference>
<protein>
    <recommendedName>
        <fullName evidence="15">Cytochrome P450</fullName>
    </recommendedName>
</protein>
<dbReference type="Gene3D" id="1.10.630.10">
    <property type="entry name" value="Cytochrome P450"/>
    <property type="match status" value="1"/>
</dbReference>
<dbReference type="GO" id="GO:0005506">
    <property type="term" value="F:iron ion binding"/>
    <property type="evidence" value="ECO:0007669"/>
    <property type="project" value="InterPro"/>
</dbReference>
<keyword evidence="13" id="KW-0812">Transmembrane</keyword>
<dbReference type="GO" id="GO:0004497">
    <property type="term" value="F:monooxygenase activity"/>
    <property type="evidence" value="ECO:0007669"/>
    <property type="project" value="UniProtKB-KW"/>
</dbReference>
<evidence type="ECO:0000256" key="9">
    <source>
        <dbReference type="ARBA" id="ARBA00023002"/>
    </source>
</evidence>
<evidence type="ECO:0000256" key="11">
    <source>
        <dbReference type="ARBA" id="ARBA00023033"/>
    </source>
</evidence>
<comment type="cofactor">
    <cofactor evidence="1">
        <name>heme</name>
        <dbReference type="ChEBI" id="CHEBI:30413"/>
    </cofactor>
</comment>
<dbReference type="InterPro" id="IPR036396">
    <property type="entry name" value="Cyt_P450_sf"/>
</dbReference>
<dbReference type="PANTHER" id="PTHR24292">
    <property type="entry name" value="CYTOCHROME P450"/>
    <property type="match status" value="1"/>
</dbReference>
<comment type="similarity">
    <text evidence="4">Belongs to the cytochrome P450 family.</text>
</comment>
<evidence type="ECO:0000256" key="5">
    <source>
        <dbReference type="ARBA" id="ARBA00022617"/>
    </source>
</evidence>
<reference evidence="14" key="1">
    <citation type="submission" date="2015-12" db="EMBL/GenBank/DDBJ databases">
        <title>De novo transcriptome assembly of four potential Pierce s Disease insect vectors from Arizona vineyards.</title>
        <authorList>
            <person name="Tassone E.E."/>
        </authorList>
    </citation>
    <scope>NUCLEOTIDE SEQUENCE</scope>
</reference>
<evidence type="ECO:0000256" key="2">
    <source>
        <dbReference type="ARBA" id="ARBA00004174"/>
    </source>
</evidence>
<dbReference type="PRINTS" id="PR00464">
    <property type="entry name" value="EP450II"/>
</dbReference>
<dbReference type="GO" id="GO:0020037">
    <property type="term" value="F:heme binding"/>
    <property type="evidence" value="ECO:0007669"/>
    <property type="project" value="InterPro"/>
</dbReference>
<dbReference type="Pfam" id="PF00067">
    <property type="entry name" value="p450"/>
    <property type="match status" value="1"/>
</dbReference>
<organism evidence="14">
    <name type="scientific">Clastoptera arizonana</name>
    <name type="common">Arizona spittle bug</name>
    <dbReference type="NCBI Taxonomy" id="38151"/>
    <lineage>
        <taxon>Eukaryota</taxon>
        <taxon>Metazoa</taxon>
        <taxon>Ecdysozoa</taxon>
        <taxon>Arthropoda</taxon>
        <taxon>Hexapoda</taxon>
        <taxon>Insecta</taxon>
        <taxon>Pterygota</taxon>
        <taxon>Neoptera</taxon>
        <taxon>Paraneoptera</taxon>
        <taxon>Hemiptera</taxon>
        <taxon>Auchenorrhyncha</taxon>
        <taxon>Cercopoidea</taxon>
        <taxon>Clastopteridae</taxon>
        <taxon>Clastoptera</taxon>
    </lineage>
</organism>
<dbReference type="EMBL" id="GEDC01001981">
    <property type="protein sequence ID" value="JAS35317.1"/>
    <property type="molecule type" value="Transcribed_RNA"/>
</dbReference>
<keyword evidence="13" id="KW-1133">Transmembrane helix</keyword>
<feature type="transmembrane region" description="Helical" evidence="13">
    <location>
        <begin position="12"/>
        <end position="31"/>
    </location>
</feature>
<keyword evidence="12 13" id="KW-0472">Membrane</keyword>
<keyword evidence="10" id="KW-0408">Iron</keyword>
<evidence type="ECO:0000256" key="4">
    <source>
        <dbReference type="ARBA" id="ARBA00010617"/>
    </source>
</evidence>
<evidence type="ECO:0000256" key="1">
    <source>
        <dbReference type="ARBA" id="ARBA00001971"/>
    </source>
</evidence>
<keyword evidence="7" id="KW-0256">Endoplasmic reticulum</keyword>
<evidence type="ECO:0000256" key="8">
    <source>
        <dbReference type="ARBA" id="ARBA00022848"/>
    </source>
</evidence>
<evidence type="ECO:0000256" key="10">
    <source>
        <dbReference type="ARBA" id="ARBA00023004"/>
    </source>
</evidence>
<dbReference type="InterPro" id="IPR001128">
    <property type="entry name" value="Cyt_P450"/>
</dbReference>
<evidence type="ECO:0000256" key="6">
    <source>
        <dbReference type="ARBA" id="ARBA00022723"/>
    </source>
</evidence>
<keyword evidence="6" id="KW-0479">Metal-binding</keyword>
<dbReference type="InterPro" id="IPR002402">
    <property type="entry name" value="Cyt_P450_E_grp-II"/>
</dbReference>
<comment type="subcellular location">
    <subcellularLocation>
        <location evidence="3">Endoplasmic reticulum membrane</location>
        <topology evidence="3">Peripheral membrane protein</topology>
    </subcellularLocation>
    <subcellularLocation>
        <location evidence="2">Microsome membrane</location>
        <topology evidence="2">Peripheral membrane protein</topology>
    </subcellularLocation>
</comment>